<dbReference type="STRING" id="1314778.A0A5C3P5N0"/>
<gene>
    <name evidence="4" type="ORF">K466DRAFT_589143</name>
</gene>
<accession>A0A5C3P5N0</accession>
<dbReference type="InterPro" id="IPR051609">
    <property type="entry name" value="NmrA/Isoflavone_reductase-like"/>
</dbReference>
<evidence type="ECO:0000313" key="5">
    <source>
        <dbReference type="Proteomes" id="UP000308197"/>
    </source>
</evidence>
<keyword evidence="2" id="KW-0560">Oxidoreductase</keyword>
<dbReference type="Gene3D" id="3.40.50.720">
    <property type="entry name" value="NAD(P)-binding Rossmann-like Domain"/>
    <property type="match status" value="1"/>
</dbReference>
<evidence type="ECO:0000259" key="3">
    <source>
        <dbReference type="Pfam" id="PF05368"/>
    </source>
</evidence>
<proteinExistence type="predicted"/>
<dbReference type="Gene3D" id="3.90.25.10">
    <property type="entry name" value="UDP-galactose 4-epimerase, domain 1"/>
    <property type="match status" value="1"/>
</dbReference>
<reference evidence="4 5" key="1">
    <citation type="journal article" date="2019" name="Nat. Ecol. Evol.">
        <title>Megaphylogeny resolves global patterns of mushroom evolution.</title>
        <authorList>
            <person name="Varga T."/>
            <person name="Krizsan K."/>
            <person name="Foldi C."/>
            <person name="Dima B."/>
            <person name="Sanchez-Garcia M."/>
            <person name="Sanchez-Ramirez S."/>
            <person name="Szollosi G.J."/>
            <person name="Szarkandi J.G."/>
            <person name="Papp V."/>
            <person name="Albert L."/>
            <person name="Andreopoulos W."/>
            <person name="Angelini C."/>
            <person name="Antonin V."/>
            <person name="Barry K.W."/>
            <person name="Bougher N.L."/>
            <person name="Buchanan P."/>
            <person name="Buyck B."/>
            <person name="Bense V."/>
            <person name="Catcheside P."/>
            <person name="Chovatia M."/>
            <person name="Cooper J."/>
            <person name="Damon W."/>
            <person name="Desjardin D."/>
            <person name="Finy P."/>
            <person name="Geml J."/>
            <person name="Haridas S."/>
            <person name="Hughes K."/>
            <person name="Justo A."/>
            <person name="Karasinski D."/>
            <person name="Kautmanova I."/>
            <person name="Kiss B."/>
            <person name="Kocsube S."/>
            <person name="Kotiranta H."/>
            <person name="LaButti K.M."/>
            <person name="Lechner B.E."/>
            <person name="Liimatainen K."/>
            <person name="Lipzen A."/>
            <person name="Lukacs Z."/>
            <person name="Mihaltcheva S."/>
            <person name="Morgado L.N."/>
            <person name="Niskanen T."/>
            <person name="Noordeloos M.E."/>
            <person name="Ohm R.A."/>
            <person name="Ortiz-Santana B."/>
            <person name="Ovrebo C."/>
            <person name="Racz N."/>
            <person name="Riley R."/>
            <person name="Savchenko A."/>
            <person name="Shiryaev A."/>
            <person name="Soop K."/>
            <person name="Spirin V."/>
            <person name="Szebenyi C."/>
            <person name="Tomsovsky M."/>
            <person name="Tulloss R.E."/>
            <person name="Uehling J."/>
            <person name="Grigoriev I.V."/>
            <person name="Vagvolgyi C."/>
            <person name="Papp T."/>
            <person name="Martin F.M."/>
            <person name="Miettinen O."/>
            <person name="Hibbett D.S."/>
            <person name="Nagy L.G."/>
        </authorList>
    </citation>
    <scope>NUCLEOTIDE SEQUENCE [LARGE SCALE GENOMIC DNA]</scope>
    <source>
        <strain evidence="4 5">HHB13444</strain>
    </source>
</reference>
<sequence>MAHAKPSVLVVGATGQTGKSIVDGLLMSAHFHVAALVRPSSASKPEVEALRASGVEIRIGDMYDGIEKLKTYLSGVDILVNSIVPWAIADQKSIIRAAKEVGVKRVVPCDFATPGARDVRGLHDAKLDIRDFIKDYGVGYTIIDVGWWMQYYLPLPCRSTLSDKAKELAYVRPTGGHAKNLLTNLHHIGTFVARILADPRTLNQTVIVWEDEVAQRDAEELGVRYSGDGGALKEKFVHLEPEAFVGLVEEGKQEVAKNPDSVSAQLKVAWNQYLISLYVLEENTLANAKRLGYLDARELYPDVSVQSLEEFAKEFYSLQEPGEEWNAYAPRK</sequence>
<dbReference type="PANTHER" id="PTHR47706:SF9">
    <property type="entry name" value="NMRA-LIKE DOMAIN-CONTAINING PROTEIN-RELATED"/>
    <property type="match status" value="1"/>
</dbReference>
<dbReference type="InterPro" id="IPR036291">
    <property type="entry name" value="NAD(P)-bd_dom_sf"/>
</dbReference>
<keyword evidence="5" id="KW-1185">Reference proteome</keyword>
<feature type="domain" description="NmrA-like" evidence="3">
    <location>
        <begin position="7"/>
        <end position="207"/>
    </location>
</feature>
<dbReference type="PANTHER" id="PTHR47706">
    <property type="entry name" value="NMRA-LIKE FAMILY PROTEIN"/>
    <property type="match status" value="1"/>
</dbReference>
<dbReference type="GO" id="GO:0016491">
    <property type="term" value="F:oxidoreductase activity"/>
    <property type="evidence" value="ECO:0007669"/>
    <property type="project" value="UniProtKB-KW"/>
</dbReference>
<dbReference type="InParanoid" id="A0A5C3P5N0"/>
<dbReference type="Proteomes" id="UP000308197">
    <property type="component" value="Unassembled WGS sequence"/>
</dbReference>
<organism evidence="4 5">
    <name type="scientific">Polyporus arcularius HHB13444</name>
    <dbReference type="NCBI Taxonomy" id="1314778"/>
    <lineage>
        <taxon>Eukaryota</taxon>
        <taxon>Fungi</taxon>
        <taxon>Dikarya</taxon>
        <taxon>Basidiomycota</taxon>
        <taxon>Agaricomycotina</taxon>
        <taxon>Agaricomycetes</taxon>
        <taxon>Polyporales</taxon>
        <taxon>Polyporaceae</taxon>
        <taxon>Polyporus</taxon>
    </lineage>
</organism>
<evidence type="ECO:0000256" key="1">
    <source>
        <dbReference type="ARBA" id="ARBA00022857"/>
    </source>
</evidence>
<evidence type="ECO:0000256" key="2">
    <source>
        <dbReference type="ARBA" id="ARBA00023002"/>
    </source>
</evidence>
<dbReference type="EMBL" id="ML211336">
    <property type="protein sequence ID" value="TFK84167.1"/>
    <property type="molecule type" value="Genomic_DNA"/>
</dbReference>
<dbReference type="InterPro" id="IPR008030">
    <property type="entry name" value="NmrA-like"/>
</dbReference>
<keyword evidence="1" id="KW-0521">NADP</keyword>
<protein>
    <submittedName>
        <fullName evidence="4">NAD(P)-binding protein</fullName>
    </submittedName>
</protein>
<dbReference type="SUPFAM" id="SSF51735">
    <property type="entry name" value="NAD(P)-binding Rossmann-fold domains"/>
    <property type="match status" value="1"/>
</dbReference>
<dbReference type="AlphaFoldDB" id="A0A5C3P5N0"/>
<dbReference type="Pfam" id="PF05368">
    <property type="entry name" value="NmrA"/>
    <property type="match status" value="1"/>
</dbReference>
<name>A0A5C3P5N0_9APHY</name>
<evidence type="ECO:0000313" key="4">
    <source>
        <dbReference type="EMBL" id="TFK84167.1"/>
    </source>
</evidence>